<evidence type="ECO:0000256" key="1">
    <source>
        <dbReference type="SAM" id="MobiDB-lite"/>
    </source>
</evidence>
<reference evidence="2 3" key="2">
    <citation type="submission" date="2019-08" db="EMBL/GenBank/DDBJ databases">
        <authorList>
            <person name="Henke P."/>
        </authorList>
    </citation>
    <scope>NUCLEOTIDE SEQUENCE [LARGE SCALE GENOMIC DNA]</scope>
    <source>
        <strain evidence="2">Phe10_nw2017</strain>
    </source>
</reference>
<sequence length="173" mass="17398">MGARAGKPELRVGAKRSGLGLESPSYGGECNEWEQGAEQRGDKMMVYKVAGVMLVCLVGLSADCSAQGLFGQRSVGGSISNRNERLAGRAAAGGGGSQGGSGRGGGAATASQSAVPQRFLREERQSGGFVGGSTAADAAADFVGREGTAEAAVGSAIGMTEARPPVNRPRIPR</sequence>
<name>A0A5C6M3E2_9PLAN</name>
<feature type="region of interest" description="Disordered" evidence="1">
    <location>
        <begin position="86"/>
        <end position="114"/>
    </location>
</feature>
<reference evidence="2 3" key="1">
    <citation type="submission" date="2019-08" db="EMBL/GenBank/DDBJ databases">
        <title>100 year-old enigma solved: identification of Planctomyces bekefii, the type genus and species of the phylum Planctomycetes.</title>
        <authorList>
            <person name="Svetlana D.N."/>
            <person name="Overmann J."/>
        </authorList>
    </citation>
    <scope>NUCLEOTIDE SEQUENCE [LARGE SCALE GENOMIC DNA]</scope>
    <source>
        <strain evidence="2">Phe10_nw2017</strain>
    </source>
</reference>
<keyword evidence="3" id="KW-1185">Reference proteome</keyword>
<evidence type="ECO:0000313" key="2">
    <source>
        <dbReference type="EMBL" id="TWW08572.1"/>
    </source>
</evidence>
<feature type="compositionally biased region" description="Gly residues" evidence="1">
    <location>
        <begin position="91"/>
        <end position="107"/>
    </location>
</feature>
<gene>
    <name evidence="2" type="ORF">E3A20_22990</name>
</gene>
<dbReference type="EMBL" id="SRHE01000601">
    <property type="protein sequence ID" value="TWW08572.1"/>
    <property type="molecule type" value="Genomic_DNA"/>
</dbReference>
<organism evidence="2 3">
    <name type="scientific">Planctomyces bekefii</name>
    <dbReference type="NCBI Taxonomy" id="1653850"/>
    <lineage>
        <taxon>Bacteria</taxon>
        <taxon>Pseudomonadati</taxon>
        <taxon>Planctomycetota</taxon>
        <taxon>Planctomycetia</taxon>
        <taxon>Planctomycetales</taxon>
        <taxon>Planctomycetaceae</taxon>
        <taxon>Planctomyces</taxon>
    </lineage>
</organism>
<feature type="non-terminal residue" evidence="2">
    <location>
        <position position="173"/>
    </location>
</feature>
<evidence type="ECO:0000313" key="3">
    <source>
        <dbReference type="Proteomes" id="UP000321083"/>
    </source>
</evidence>
<feature type="region of interest" description="Disordered" evidence="1">
    <location>
        <begin position="154"/>
        <end position="173"/>
    </location>
</feature>
<proteinExistence type="predicted"/>
<dbReference type="AlphaFoldDB" id="A0A5C6M3E2"/>
<accession>A0A5C6M3E2</accession>
<dbReference type="Proteomes" id="UP000321083">
    <property type="component" value="Unassembled WGS sequence"/>
</dbReference>
<protein>
    <submittedName>
        <fullName evidence="2">Uncharacterized protein</fullName>
    </submittedName>
</protein>
<comment type="caution">
    <text evidence="2">The sequence shown here is derived from an EMBL/GenBank/DDBJ whole genome shotgun (WGS) entry which is preliminary data.</text>
</comment>